<protein>
    <submittedName>
        <fullName evidence="3">Putative transcriptional regulatory protein</fullName>
    </submittedName>
</protein>
<keyword evidence="1" id="KW-0805">Transcription regulation</keyword>
<dbReference type="Gene3D" id="3.30.450.40">
    <property type="match status" value="1"/>
</dbReference>
<organism evidence="3 4">
    <name type="scientific">Acinetobacter baumannii (strain 1295743)</name>
    <dbReference type="NCBI Taxonomy" id="1310613"/>
    <lineage>
        <taxon>Bacteria</taxon>
        <taxon>Pseudomonadati</taxon>
        <taxon>Pseudomonadota</taxon>
        <taxon>Gammaproteobacteria</taxon>
        <taxon>Moraxellales</taxon>
        <taxon>Moraxellaceae</taxon>
        <taxon>Acinetobacter</taxon>
        <taxon>Acinetobacter calcoaceticus/baumannii complex</taxon>
    </lineage>
</organism>
<dbReference type="Gene3D" id="1.10.10.10">
    <property type="entry name" value="Winged helix-like DNA-binding domain superfamily/Winged helix DNA-binding domain"/>
    <property type="match status" value="1"/>
</dbReference>
<dbReference type="InterPro" id="IPR029016">
    <property type="entry name" value="GAF-like_dom_sf"/>
</dbReference>
<comment type="caution">
    <text evidence="3">The sequence shown here is derived from an EMBL/GenBank/DDBJ whole genome shotgun (WGS) entry which is preliminary data.</text>
</comment>
<dbReference type="PATRIC" id="fig|1310613.3.peg.1802"/>
<evidence type="ECO:0000256" key="2">
    <source>
        <dbReference type="ARBA" id="ARBA00023163"/>
    </source>
</evidence>
<reference evidence="3 4" key="1">
    <citation type="submission" date="2014-02" db="EMBL/GenBank/DDBJ databases">
        <title>Comparative genomics and transcriptomics to identify genetic mechanisms underlying the emergence of carbapenem resistant Acinetobacter baumannii (CRAb).</title>
        <authorList>
            <person name="Harris A.D."/>
            <person name="Johnson K.J."/>
            <person name="George J."/>
            <person name="Shefchek K."/>
            <person name="Daugherty S.C."/>
            <person name="Parankush S."/>
            <person name="Sadzewicz L."/>
            <person name="Tallon L."/>
            <person name="Sengamalay N."/>
            <person name="Hazen T.H."/>
            <person name="Rasko D.A."/>
        </authorList>
    </citation>
    <scope>NUCLEOTIDE SEQUENCE [LARGE SCALE GENOMIC DNA]</scope>
    <source>
        <strain evidence="3 4">1295743</strain>
    </source>
</reference>
<keyword evidence="2" id="KW-0804">Transcription</keyword>
<evidence type="ECO:0000313" key="4">
    <source>
        <dbReference type="Proteomes" id="UP000020595"/>
    </source>
</evidence>
<evidence type="ECO:0000313" key="3">
    <source>
        <dbReference type="EMBL" id="EXB05799.1"/>
    </source>
</evidence>
<accession>A0A009IM50</accession>
<dbReference type="EMBL" id="JEWH01000020">
    <property type="protein sequence ID" value="EXB05799.1"/>
    <property type="molecule type" value="Genomic_DNA"/>
</dbReference>
<evidence type="ECO:0000256" key="1">
    <source>
        <dbReference type="ARBA" id="ARBA00023015"/>
    </source>
</evidence>
<dbReference type="RefSeq" id="WP_032051122.1">
    <property type="nucleotide sequence ID" value="NZ_JEWH01000020.1"/>
</dbReference>
<proteinExistence type="predicted"/>
<dbReference type="AlphaFoldDB" id="A0A009IM50"/>
<gene>
    <name evidence="3" type="ORF">J512_1880</name>
</gene>
<sequence length="379" mass="42824">MDMSKQLLLPSTDNLPSFFRPETISEIPCLGKKPSFDLDAAPIFDLDQEWQHSLFGRSIQECHRNLMHIAEDADMAIGVTDPHGTLLWTWSSTPMRSSAEQVHFVEGGQWSTQAVGQNAIGLALNTHSASCVYSHENQMNSVRDWVCYAAPITDANTGQFYGIMNLSTKYQKHNSLGILAVERCADIVKQAIQLHQKNILYIKALGTPKVQYNQHGLTLTQRQIEILCILALCPEGINLEELHYALYGDRPVSTTTLKAELSQLRNLIPDVIESRPYRLNCEIQCDFLMAEQALNLGFTATTLTLYRGSFLAKSESPFLCAWRDCFDARLSHVIYQIDDVDQLLRVVSRVPDRVDAVERLLELLPEETPYRAKLLKLLE</sequence>
<dbReference type="Proteomes" id="UP000020595">
    <property type="component" value="Unassembled WGS sequence"/>
</dbReference>
<name>A0A009IM50_ACIB9</name>
<dbReference type="InterPro" id="IPR036388">
    <property type="entry name" value="WH-like_DNA-bd_sf"/>
</dbReference>